<dbReference type="Proteomes" id="UP000243799">
    <property type="component" value="Unassembled WGS sequence"/>
</dbReference>
<dbReference type="SUPFAM" id="SSF51182">
    <property type="entry name" value="RmlC-like cupins"/>
    <property type="match status" value="1"/>
</dbReference>
<evidence type="ECO:0000259" key="1">
    <source>
        <dbReference type="Pfam" id="PF07883"/>
    </source>
</evidence>
<organism evidence="2 3">
    <name type="scientific">Amycolatopsis marina</name>
    <dbReference type="NCBI Taxonomy" id="490629"/>
    <lineage>
        <taxon>Bacteria</taxon>
        <taxon>Bacillati</taxon>
        <taxon>Actinomycetota</taxon>
        <taxon>Actinomycetes</taxon>
        <taxon>Pseudonocardiales</taxon>
        <taxon>Pseudonocardiaceae</taxon>
        <taxon>Amycolatopsis</taxon>
    </lineage>
</organism>
<accession>A0A1I1AUM3</accession>
<name>A0A1I1AUM3_9PSEU</name>
<dbReference type="Pfam" id="PF07883">
    <property type="entry name" value="Cupin_2"/>
    <property type="match status" value="1"/>
</dbReference>
<keyword evidence="3" id="KW-1185">Reference proteome</keyword>
<dbReference type="InterPro" id="IPR011051">
    <property type="entry name" value="RmlC_Cupin_sf"/>
</dbReference>
<proteinExistence type="predicted"/>
<reference evidence="3" key="1">
    <citation type="submission" date="2016-10" db="EMBL/GenBank/DDBJ databases">
        <authorList>
            <person name="Varghese N."/>
            <person name="Submissions S."/>
        </authorList>
    </citation>
    <scope>NUCLEOTIDE SEQUENCE [LARGE SCALE GENOMIC DNA]</scope>
    <source>
        <strain evidence="3">CGMCC 4.3568</strain>
    </source>
</reference>
<dbReference type="AlphaFoldDB" id="A0A1I1AUM3"/>
<dbReference type="OrthoDB" id="1119958at2"/>
<dbReference type="RefSeq" id="WP_091674327.1">
    <property type="nucleotide sequence ID" value="NZ_FOKG01000010.1"/>
</dbReference>
<gene>
    <name evidence="2" type="ORF">SAMN05216266_11040</name>
</gene>
<dbReference type="Gene3D" id="2.60.120.10">
    <property type="entry name" value="Jelly Rolls"/>
    <property type="match status" value="1"/>
</dbReference>
<feature type="domain" description="Cupin type-2" evidence="1">
    <location>
        <begin position="57"/>
        <end position="95"/>
    </location>
</feature>
<protein>
    <submittedName>
        <fullName evidence="2">Cupin domain-containing protein</fullName>
    </submittedName>
</protein>
<evidence type="ECO:0000313" key="2">
    <source>
        <dbReference type="EMBL" id="SFB40030.1"/>
    </source>
</evidence>
<dbReference type="EMBL" id="FOKG01000010">
    <property type="protein sequence ID" value="SFB40030.1"/>
    <property type="molecule type" value="Genomic_DNA"/>
</dbReference>
<dbReference type="STRING" id="490629.SAMN05216266_11040"/>
<evidence type="ECO:0000313" key="3">
    <source>
        <dbReference type="Proteomes" id="UP000243799"/>
    </source>
</evidence>
<sequence length="133" mass="15016">MPKVSWDSASKIEEVGPVRDRFEILDGYSANFTVFDEDIDATSLLKGLPEDRCQCPHWGYVIKGRMTVRLGDQEEVYEAGDAFYTPPGHVPLKHQAHTEVIMFSPEEELRRTGAAVAQNAEAEGMHVRRPEQQ</sequence>
<dbReference type="InterPro" id="IPR014710">
    <property type="entry name" value="RmlC-like_jellyroll"/>
</dbReference>
<dbReference type="InterPro" id="IPR013096">
    <property type="entry name" value="Cupin_2"/>
</dbReference>